<accession>U4KZI8</accession>
<dbReference type="SUPFAM" id="SSF52266">
    <property type="entry name" value="SGNH hydrolase"/>
    <property type="match status" value="1"/>
</dbReference>
<dbReference type="OMA" id="VIWPKVI"/>
<feature type="domain" description="SGNH hydrolase-type esterase" evidence="1">
    <location>
        <begin position="11"/>
        <end position="216"/>
    </location>
</feature>
<evidence type="ECO:0000313" key="2">
    <source>
        <dbReference type="EMBL" id="CCX05109.1"/>
    </source>
</evidence>
<dbReference type="InterPro" id="IPR036514">
    <property type="entry name" value="SGNH_hydro_sf"/>
</dbReference>
<dbReference type="InterPro" id="IPR013830">
    <property type="entry name" value="SGNH_hydro"/>
</dbReference>
<dbReference type="Proteomes" id="UP000018144">
    <property type="component" value="Unassembled WGS sequence"/>
</dbReference>
<name>U4KZI8_PYROM</name>
<protein>
    <submittedName>
        <fullName evidence="2">Similar to GDSL esterase/lipase At5g45920 acc. no. Q6NMR9</fullName>
    </submittedName>
</protein>
<proteinExistence type="predicted"/>
<reference evidence="2 3" key="1">
    <citation type="journal article" date="2013" name="PLoS Genet.">
        <title>The genome and development-dependent transcriptomes of Pyronema confluens: a window into fungal evolution.</title>
        <authorList>
            <person name="Traeger S."/>
            <person name="Altegoer F."/>
            <person name="Freitag M."/>
            <person name="Gabaldon T."/>
            <person name="Kempken F."/>
            <person name="Kumar A."/>
            <person name="Marcet-Houben M."/>
            <person name="Poggeler S."/>
            <person name="Stajich J.E."/>
            <person name="Nowrousian M."/>
        </authorList>
    </citation>
    <scope>NUCLEOTIDE SEQUENCE [LARGE SCALE GENOMIC DNA]</scope>
    <source>
        <strain evidence="3">CBS 100304</strain>
        <tissue evidence="2">Vegetative mycelium</tissue>
    </source>
</reference>
<gene>
    <name evidence="2" type="ORF">PCON_04696</name>
</gene>
<dbReference type="GO" id="GO:0016788">
    <property type="term" value="F:hydrolase activity, acting on ester bonds"/>
    <property type="evidence" value="ECO:0007669"/>
    <property type="project" value="InterPro"/>
</dbReference>
<keyword evidence="3" id="KW-1185">Reference proteome</keyword>
<dbReference type="Gene3D" id="3.40.50.1110">
    <property type="entry name" value="SGNH hydrolase"/>
    <property type="match status" value="1"/>
</dbReference>
<dbReference type="eggNOG" id="KOG3035">
    <property type="taxonomic scope" value="Eukaryota"/>
</dbReference>
<dbReference type="PANTHER" id="PTHR14209:SF19">
    <property type="entry name" value="ISOAMYL ACETATE-HYDROLYZING ESTERASE 1 HOMOLOG"/>
    <property type="match status" value="1"/>
</dbReference>
<dbReference type="InterPro" id="IPR045136">
    <property type="entry name" value="Iah1-like"/>
</dbReference>
<dbReference type="OrthoDB" id="671439at2759"/>
<dbReference type="EMBL" id="HF935234">
    <property type="protein sequence ID" value="CCX05109.1"/>
    <property type="molecule type" value="Genomic_DNA"/>
</dbReference>
<organism evidence="2 3">
    <name type="scientific">Pyronema omphalodes (strain CBS 100304)</name>
    <name type="common">Pyronema confluens</name>
    <dbReference type="NCBI Taxonomy" id="1076935"/>
    <lineage>
        <taxon>Eukaryota</taxon>
        <taxon>Fungi</taxon>
        <taxon>Dikarya</taxon>
        <taxon>Ascomycota</taxon>
        <taxon>Pezizomycotina</taxon>
        <taxon>Pezizomycetes</taxon>
        <taxon>Pezizales</taxon>
        <taxon>Pyronemataceae</taxon>
        <taxon>Pyronema</taxon>
    </lineage>
</organism>
<dbReference type="STRING" id="1076935.U4KZI8"/>
<evidence type="ECO:0000313" key="3">
    <source>
        <dbReference type="Proteomes" id="UP000018144"/>
    </source>
</evidence>
<dbReference type="PANTHER" id="PTHR14209">
    <property type="entry name" value="ISOAMYL ACETATE-HYDROLYZING ESTERASE 1"/>
    <property type="match status" value="1"/>
</dbReference>
<sequence>MAFADYNKILLFGDSITEQSFEQARGFGFGAEFTNVYRRKLDVVARGFSGYNTSHALHILPKVIPPPTETIFFGANDAVLSPQLQHIPLSSYTSNLRALCTHPLILSHSPSLILITPPPICEYITQESDAAKGKNYIQRLAAQTKQYRDAAIAVGKELNVPVVDLWGAFVEYAEPGYQWREGGDKEIPGCKERERNPKMGELLRDGLHFNPKGYKIMYDEVIKCIKTHYPELDPEQLEFDQKFPYWEVAPKHDEEETTGQSGI</sequence>
<evidence type="ECO:0000259" key="1">
    <source>
        <dbReference type="Pfam" id="PF13472"/>
    </source>
</evidence>
<dbReference type="CDD" id="cd01838">
    <property type="entry name" value="Isoamyl_acetate_hydrolase_like"/>
    <property type="match status" value="1"/>
</dbReference>
<dbReference type="AlphaFoldDB" id="U4KZI8"/>
<dbReference type="Pfam" id="PF13472">
    <property type="entry name" value="Lipase_GDSL_2"/>
    <property type="match status" value="1"/>
</dbReference>